<accession>A0A9D1HKJ0</accession>
<dbReference type="PANTHER" id="PTHR42924:SF3">
    <property type="entry name" value="POLYMERASE_HISTIDINOL PHOSPHATASE N-TERMINAL DOMAIN-CONTAINING PROTEIN"/>
    <property type="match status" value="1"/>
</dbReference>
<dbReference type="GO" id="GO:0035312">
    <property type="term" value="F:5'-3' DNA exonuclease activity"/>
    <property type="evidence" value="ECO:0007669"/>
    <property type="project" value="TreeGrafter"/>
</dbReference>
<dbReference type="InterPro" id="IPR016195">
    <property type="entry name" value="Pol/histidinol_Pase-like"/>
</dbReference>
<proteinExistence type="predicted"/>
<dbReference type="EMBL" id="DVMH01000029">
    <property type="protein sequence ID" value="HIU10717.1"/>
    <property type="molecule type" value="Genomic_DNA"/>
</dbReference>
<dbReference type="AlphaFoldDB" id="A0A9D1HKJ0"/>
<protein>
    <submittedName>
        <fullName evidence="2">PHP domain-containing protein</fullName>
    </submittedName>
</protein>
<dbReference type="Gene3D" id="3.20.20.140">
    <property type="entry name" value="Metal-dependent hydrolases"/>
    <property type="match status" value="1"/>
</dbReference>
<evidence type="ECO:0000313" key="2">
    <source>
        <dbReference type="EMBL" id="HIU10717.1"/>
    </source>
</evidence>
<name>A0A9D1HKJ0_9FIRM</name>
<reference evidence="2" key="2">
    <citation type="journal article" date="2021" name="PeerJ">
        <title>Extensive microbial diversity within the chicken gut microbiome revealed by metagenomics and culture.</title>
        <authorList>
            <person name="Gilroy R."/>
            <person name="Ravi A."/>
            <person name="Getino M."/>
            <person name="Pursley I."/>
            <person name="Horton D.L."/>
            <person name="Alikhan N.F."/>
            <person name="Baker D."/>
            <person name="Gharbi K."/>
            <person name="Hall N."/>
            <person name="Watson M."/>
            <person name="Adriaenssens E.M."/>
            <person name="Foster-Nyarko E."/>
            <person name="Jarju S."/>
            <person name="Secka A."/>
            <person name="Antonio M."/>
            <person name="Oren A."/>
            <person name="Chaudhuri R.R."/>
            <person name="La Ragione R."/>
            <person name="Hildebrand F."/>
            <person name="Pallen M.J."/>
        </authorList>
    </citation>
    <scope>NUCLEOTIDE SEQUENCE</scope>
    <source>
        <strain evidence="2">2830</strain>
    </source>
</reference>
<comment type="caution">
    <text evidence="2">The sequence shown here is derived from an EMBL/GenBank/DDBJ whole genome shotgun (WGS) entry which is preliminary data.</text>
</comment>
<dbReference type="SMART" id="SM00481">
    <property type="entry name" value="POLIIIAc"/>
    <property type="match status" value="1"/>
</dbReference>
<evidence type="ECO:0000313" key="3">
    <source>
        <dbReference type="Proteomes" id="UP000824124"/>
    </source>
</evidence>
<dbReference type="InterPro" id="IPR052018">
    <property type="entry name" value="PHP_domain"/>
</dbReference>
<evidence type="ECO:0000259" key="1">
    <source>
        <dbReference type="SMART" id="SM00481"/>
    </source>
</evidence>
<feature type="domain" description="Polymerase/histidinol phosphatase N-terminal" evidence="1">
    <location>
        <begin position="6"/>
        <end position="71"/>
    </location>
</feature>
<organism evidence="2 3">
    <name type="scientific">Candidatus Avidehalobacter gallistercoris</name>
    <dbReference type="NCBI Taxonomy" id="2840694"/>
    <lineage>
        <taxon>Bacteria</taxon>
        <taxon>Bacillati</taxon>
        <taxon>Bacillota</taxon>
        <taxon>Clostridia</taxon>
        <taxon>Eubacteriales</taxon>
        <taxon>Peptococcaceae</taxon>
        <taxon>Peptococcaceae incertae sedis</taxon>
        <taxon>Candidatus Avidehalobacter</taxon>
    </lineage>
</organism>
<dbReference type="InterPro" id="IPR003141">
    <property type="entry name" value="Pol/His_phosphatase_N"/>
</dbReference>
<sequence>MLKGRFDMHTHTTASDGVFTPAGLVHMAYELGLSGLAITDHDTLHGLDEAGDAIAALNMRLLPGVELSCEYAFSGGPAREVHMLGYFIEKPGEELYARLAELQAYRWRRGQKILDILAALGMDIRGDWTAAYAENGSLGRGLIGRKLVEAGYAADTDEAFDRWLSPGKPACVPRLKLAAAEAIELLHRNGAVAVLAHPVQIGDDRLIKPLA</sequence>
<dbReference type="Proteomes" id="UP000824124">
    <property type="component" value="Unassembled WGS sequence"/>
</dbReference>
<dbReference type="InterPro" id="IPR004013">
    <property type="entry name" value="PHP_dom"/>
</dbReference>
<dbReference type="Gene3D" id="1.10.150.650">
    <property type="match status" value="1"/>
</dbReference>
<dbReference type="GO" id="GO:0004534">
    <property type="term" value="F:5'-3' RNA exonuclease activity"/>
    <property type="evidence" value="ECO:0007669"/>
    <property type="project" value="TreeGrafter"/>
</dbReference>
<gene>
    <name evidence="2" type="ORF">IAB00_05710</name>
</gene>
<dbReference type="Pfam" id="PF02811">
    <property type="entry name" value="PHP"/>
    <property type="match status" value="1"/>
</dbReference>
<reference evidence="2" key="1">
    <citation type="submission" date="2020-10" db="EMBL/GenBank/DDBJ databases">
        <authorList>
            <person name="Gilroy R."/>
        </authorList>
    </citation>
    <scope>NUCLEOTIDE SEQUENCE</scope>
    <source>
        <strain evidence="2">2830</strain>
    </source>
</reference>
<dbReference type="PANTHER" id="PTHR42924">
    <property type="entry name" value="EXONUCLEASE"/>
    <property type="match status" value="1"/>
</dbReference>
<dbReference type="SUPFAM" id="SSF89550">
    <property type="entry name" value="PHP domain-like"/>
    <property type="match status" value="1"/>
</dbReference>